<sequence length="85" mass="9889">MFQENSLQVDPDQANEEISRDIKNDDLGNFNSLDSFNENDNLIKDFEEKQRKILLSIILKEVKQKRVVVKIVDGKLKEIVESNLI</sequence>
<dbReference type="Proteomes" id="UP000232722">
    <property type="component" value="Unassembled WGS sequence"/>
</dbReference>
<organism evidence="1 2">
    <name type="scientific">Rhizophagus irregularis</name>
    <dbReference type="NCBI Taxonomy" id="588596"/>
    <lineage>
        <taxon>Eukaryota</taxon>
        <taxon>Fungi</taxon>
        <taxon>Fungi incertae sedis</taxon>
        <taxon>Mucoromycota</taxon>
        <taxon>Glomeromycotina</taxon>
        <taxon>Glomeromycetes</taxon>
        <taxon>Glomerales</taxon>
        <taxon>Glomeraceae</taxon>
        <taxon>Rhizophagus</taxon>
    </lineage>
</organism>
<proteinExistence type="predicted"/>
<reference evidence="1 2" key="1">
    <citation type="submission" date="2016-04" db="EMBL/GenBank/DDBJ databases">
        <title>Genome analyses suggest a sexual origin of heterokaryosis in a supposedly ancient asexual fungus.</title>
        <authorList>
            <person name="Ropars J."/>
            <person name="Sedzielewska K."/>
            <person name="Noel J."/>
            <person name="Charron P."/>
            <person name="Farinelli L."/>
            <person name="Marton T."/>
            <person name="Kruger M."/>
            <person name="Pelin A."/>
            <person name="Brachmann A."/>
            <person name="Corradi N."/>
        </authorList>
    </citation>
    <scope>NUCLEOTIDE SEQUENCE [LARGE SCALE GENOMIC DNA]</scope>
    <source>
        <strain evidence="1 2">A5</strain>
    </source>
</reference>
<evidence type="ECO:0000313" key="1">
    <source>
        <dbReference type="EMBL" id="PKB94152.1"/>
    </source>
</evidence>
<dbReference type="EMBL" id="LLXJ01006559">
    <property type="protein sequence ID" value="PKB94152.1"/>
    <property type="molecule type" value="Genomic_DNA"/>
</dbReference>
<dbReference type="AlphaFoldDB" id="A0A2N0NHU4"/>
<gene>
    <name evidence="1" type="ORF">RhiirA5_507704</name>
</gene>
<dbReference type="VEuPathDB" id="FungiDB:FUN_001192"/>
<dbReference type="VEuPathDB" id="FungiDB:RhiirA1_540166"/>
<evidence type="ECO:0000313" key="2">
    <source>
        <dbReference type="Proteomes" id="UP000232722"/>
    </source>
</evidence>
<dbReference type="VEuPathDB" id="FungiDB:RhiirFUN_026801"/>
<comment type="caution">
    <text evidence="1">The sequence shown here is derived from an EMBL/GenBank/DDBJ whole genome shotgun (WGS) entry which is preliminary data.</text>
</comment>
<protein>
    <submittedName>
        <fullName evidence="1">Uncharacterized protein</fullName>
    </submittedName>
</protein>
<reference evidence="1 2" key="2">
    <citation type="submission" date="2017-09" db="EMBL/GenBank/DDBJ databases">
        <title>Extensive intraspecific genome diversity in a model arbuscular mycorrhizal fungus.</title>
        <authorList>
            <person name="Chen E.C."/>
            <person name="Morin E."/>
            <person name="Beaudet D."/>
            <person name="Noel J."/>
            <person name="Ndikumana S."/>
            <person name="Charron P."/>
            <person name="St-Onge C."/>
            <person name="Giorgi J."/>
            <person name="Grigoriev I.V."/>
            <person name="Roux C."/>
            <person name="Martin F.M."/>
            <person name="Corradi N."/>
        </authorList>
    </citation>
    <scope>NUCLEOTIDE SEQUENCE [LARGE SCALE GENOMIC DNA]</scope>
    <source>
        <strain evidence="1 2">A5</strain>
    </source>
</reference>
<name>A0A2N0NHU4_9GLOM</name>
<accession>A0A2N0NHU4</accession>